<evidence type="ECO:0000313" key="1">
    <source>
        <dbReference type="EMBL" id="ETO08432.1"/>
    </source>
</evidence>
<evidence type="ECO:0008006" key="3">
    <source>
        <dbReference type="Google" id="ProtNLM"/>
    </source>
</evidence>
<dbReference type="EMBL" id="ASPP01025008">
    <property type="protein sequence ID" value="ETO08432.1"/>
    <property type="molecule type" value="Genomic_DNA"/>
</dbReference>
<dbReference type="AlphaFoldDB" id="X6M4P7"/>
<organism evidence="1 2">
    <name type="scientific">Reticulomyxa filosa</name>
    <dbReference type="NCBI Taxonomy" id="46433"/>
    <lineage>
        <taxon>Eukaryota</taxon>
        <taxon>Sar</taxon>
        <taxon>Rhizaria</taxon>
        <taxon>Retaria</taxon>
        <taxon>Foraminifera</taxon>
        <taxon>Monothalamids</taxon>
        <taxon>Reticulomyxidae</taxon>
        <taxon>Reticulomyxa</taxon>
    </lineage>
</organism>
<dbReference type="InterPro" id="IPR036028">
    <property type="entry name" value="SH3-like_dom_sf"/>
</dbReference>
<dbReference type="SUPFAM" id="SSF50044">
    <property type="entry name" value="SH3-domain"/>
    <property type="match status" value="1"/>
</dbReference>
<gene>
    <name evidence="1" type="ORF">RFI_28953</name>
</gene>
<accession>X6M4P7</accession>
<protein>
    <recommendedName>
        <fullName evidence="3">SH3 domain-containing protein</fullName>
    </recommendedName>
</protein>
<sequence length="257" mass="30029">MASRAPGLSRIVSTDYADQDDEKIAEGELYRVREDFHGTNHVHLSLSHNDVVKIVTKPNSLGWCEIEFVLTKYGIPPYEGQKRRGYILRGYLVQLTPQQKEYFRRKKERDDRNEQDKQKWNLKAFFASKNKNLDTTNLKGPRHRFAQTKTWSFRSNPENKKKDFDICKRDASHIVVNQFMKGLLNLFQVSQIITNCNSKGLFQSIDKKNSEEFLSVCVRISLELQRDSTNSFLISNVLFNRFLASRKVPNTTNVIYR</sequence>
<name>X6M4P7_RETFI</name>
<proteinExistence type="predicted"/>
<keyword evidence="2" id="KW-1185">Reference proteome</keyword>
<reference evidence="1 2" key="1">
    <citation type="journal article" date="2013" name="Curr. Biol.">
        <title>The Genome of the Foraminiferan Reticulomyxa filosa.</title>
        <authorList>
            <person name="Glockner G."/>
            <person name="Hulsmann N."/>
            <person name="Schleicher M."/>
            <person name="Noegel A.A."/>
            <person name="Eichinger L."/>
            <person name="Gallinger C."/>
            <person name="Pawlowski J."/>
            <person name="Sierra R."/>
            <person name="Euteneuer U."/>
            <person name="Pillet L."/>
            <person name="Moustafa A."/>
            <person name="Platzer M."/>
            <person name="Groth M."/>
            <person name="Szafranski K."/>
            <person name="Schliwa M."/>
        </authorList>
    </citation>
    <scope>NUCLEOTIDE SEQUENCE [LARGE SCALE GENOMIC DNA]</scope>
</reference>
<dbReference type="Proteomes" id="UP000023152">
    <property type="component" value="Unassembled WGS sequence"/>
</dbReference>
<comment type="caution">
    <text evidence="1">The sequence shown here is derived from an EMBL/GenBank/DDBJ whole genome shotgun (WGS) entry which is preliminary data.</text>
</comment>
<evidence type="ECO:0000313" key="2">
    <source>
        <dbReference type="Proteomes" id="UP000023152"/>
    </source>
</evidence>